<evidence type="ECO:0000313" key="2">
    <source>
        <dbReference type="Proteomes" id="UP000092460"/>
    </source>
</evidence>
<dbReference type="EnsemblMetazoa" id="GPPI037955-RA">
    <property type="protein sequence ID" value="GPPI037955-PA"/>
    <property type="gene ID" value="GPPI037955"/>
</dbReference>
<sequence length="97" mass="10557">MNMCGLKTSGGFGCILAHCVGLELALVQYYKDGVLLIGYEVFCLMMLKLGATEKGTASPAASERLSSSPDRVLTRSPVRFCVVLIQMFKTDVGKQYK</sequence>
<dbReference type="EMBL" id="JXJN01018905">
    <property type="status" value="NOT_ANNOTATED_CDS"/>
    <property type="molecule type" value="Genomic_DNA"/>
</dbReference>
<dbReference type="Proteomes" id="UP000092460">
    <property type="component" value="Unassembled WGS sequence"/>
</dbReference>
<dbReference type="AlphaFoldDB" id="A0A1B0BR49"/>
<protein>
    <submittedName>
        <fullName evidence="1">Uncharacterized protein</fullName>
    </submittedName>
</protein>
<organism evidence="1 2">
    <name type="scientific">Glossina palpalis gambiensis</name>
    <dbReference type="NCBI Taxonomy" id="67801"/>
    <lineage>
        <taxon>Eukaryota</taxon>
        <taxon>Metazoa</taxon>
        <taxon>Ecdysozoa</taxon>
        <taxon>Arthropoda</taxon>
        <taxon>Hexapoda</taxon>
        <taxon>Insecta</taxon>
        <taxon>Pterygota</taxon>
        <taxon>Neoptera</taxon>
        <taxon>Endopterygota</taxon>
        <taxon>Diptera</taxon>
        <taxon>Brachycera</taxon>
        <taxon>Muscomorpha</taxon>
        <taxon>Hippoboscoidea</taxon>
        <taxon>Glossinidae</taxon>
        <taxon>Glossina</taxon>
    </lineage>
</organism>
<dbReference type="VEuPathDB" id="VectorBase:GPPI037955"/>
<proteinExistence type="predicted"/>
<accession>A0A1B0BR49</accession>
<keyword evidence="2" id="KW-1185">Reference proteome</keyword>
<name>A0A1B0BR49_9MUSC</name>
<reference evidence="2" key="1">
    <citation type="submission" date="2015-01" db="EMBL/GenBank/DDBJ databases">
        <authorList>
            <person name="Aksoy S."/>
            <person name="Warren W."/>
            <person name="Wilson R.K."/>
        </authorList>
    </citation>
    <scope>NUCLEOTIDE SEQUENCE [LARGE SCALE GENOMIC DNA]</scope>
    <source>
        <strain evidence="2">IAEA</strain>
    </source>
</reference>
<reference evidence="1" key="2">
    <citation type="submission" date="2020-05" db="UniProtKB">
        <authorList>
            <consortium name="EnsemblMetazoa"/>
        </authorList>
    </citation>
    <scope>IDENTIFICATION</scope>
    <source>
        <strain evidence="1">IAEA</strain>
    </source>
</reference>
<evidence type="ECO:0000313" key="1">
    <source>
        <dbReference type="EnsemblMetazoa" id="GPPI037955-PA"/>
    </source>
</evidence>